<dbReference type="Gene3D" id="2.60.120.260">
    <property type="entry name" value="Galactose-binding domain-like"/>
    <property type="match status" value="1"/>
</dbReference>
<dbReference type="Pfam" id="PF07738">
    <property type="entry name" value="Sad1_UNC"/>
    <property type="match status" value="1"/>
</dbReference>
<evidence type="ECO:0000256" key="3">
    <source>
        <dbReference type="ARBA" id="ARBA00022989"/>
    </source>
</evidence>
<feature type="compositionally biased region" description="Polar residues" evidence="5">
    <location>
        <begin position="1"/>
        <end position="11"/>
    </location>
</feature>
<evidence type="ECO:0000256" key="4">
    <source>
        <dbReference type="ARBA" id="ARBA00023136"/>
    </source>
</evidence>
<feature type="compositionally biased region" description="Polar residues" evidence="5">
    <location>
        <begin position="217"/>
        <end position="231"/>
    </location>
</feature>
<feature type="compositionally biased region" description="Basic and acidic residues" evidence="5">
    <location>
        <begin position="102"/>
        <end position="113"/>
    </location>
</feature>
<proteinExistence type="predicted"/>
<evidence type="ECO:0000256" key="1">
    <source>
        <dbReference type="ARBA" id="ARBA00004370"/>
    </source>
</evidence>
<evidence type="ECO:0000259" key="7">
    <source>
        <dbReference type="PROSITE" id="PS51469"/>
    </source>
</evidence>
<dbReference type="InterPro" id="IPR012919">
    <property type="entry name" value="SUN_dom"/>
</dbReference>
<dbReference type="PANTHER" id="PTHR12911">
    <property type="entry name" value="SAD1/UNC-84-LIKE PROTEIN-RELATED"/>
    <property type="match status" value="1"/>
</dbReference>
<dbReference type="EMBL" id="JALLPJ020000622">
    <property type="protein sequence ID" value="KAL3787146.1"/>
    <property type="molecule type" value="Genomic_DNA"/>
</dbReference>
<dbReference type="PROSITE" id="PS51469">
    <property type="entry name" value="SUN"/>
    <property type="match status" value="1"/>
</dbReference>
<feature type="compositionally biased region" description="Low complexity" evidence="5">
    <location>
        <begin position="53"/>
        <end position="84"/>
    </location>
</feature>
<keyword evidence="4 6" id="KW-0472">Membrane</keyword>
<reference evidence="8 9" key="1">
    <citation type="submission" date="2024-10" db="EMBL/GenBank/DDBJ databases">
        <title>Updated reference genomes for cyclostephanoid diatoms.</title>
        <authorList>
            <person name="Roberts W.R."/>
            <person name="Alverson A.J."/>
        </authorList>
    </citation>
    <scope>NUCLEOTIDE SEQUENCE [LARGE SCALE GENOMIC DNA]</scope>
    <source>
        <strain evidence="8 9">AJA010-31</strain>
    </source>
</reference>
<feature type="compositionally biased region" description="Basic and acidic residues" evidence="5">
    <location>
        <begin position="174"/>
        <end position="193"/>
    </location>
</feature>
<comment type="subcellular location">
    <subcellularLocation>
        <location evidence="1">Membrane</location>
    </subcellularLocation>
</comment>
<keyword evidence="9" id="KW-1185">Reference proteome</keyword>
<feature type="region of interest" description="Disordered" evidence="5">
    <location>
        <begin position="1"/>
        <end position="262"/>
    </location>
</feature>
<organism evidence="8 9">
    <name type="scientific">Cyclotella atomus</name>
    <dbReference type="NCBI Taxonomy" id="382360"/>
    <lineage>
        <taxon>Eukaryota</taxon>
        <taxon>Sar</taxon>
        <taxon>Stramenopiles</taxon>
        <taxon>Ochrophyta</taxon>
        <taxon>Bacillariophyta</taxon>
        <taxon>Coscinodiscophyceae</taxon>
        <taxon>Thalassiosirophycidae</taxon>
        <taxon>Stephanodiscales</taxon>
        <taxon>Stephanodiscaceae</taxon>
        <taxon>Cyclotella</taxon>
    </lineage>
</organism>
<gene>
    <name evidence="8" type="ORF">ACHAWO_010704</name>
</gene>
<keyword evidence="3 6" id="KW-1133">Transmembrane helix</keyword>
<sequence>MPNSTKKNGSSTKEDEDAASPQANISPPGMAMRSGRKKTRSSKAADDDDESVDSASVASRSSRASRASASSRASRASRRSSTSALDTGNSATRASRRKRKSDGHESDIPSEVKSKRRRKKELEVVNEDVEMEDEAVGADGKKASADTEDDHVSDLEMEEKDVTDEKKDDDDVNMEEKESSNEHSQSAEDKGKNGDAVQMAPPEVQSVATKNAAAKSTKPSSPPVGSTTLQRLAQGLRLPSQHTPKPPPTVNVEGTTPAPPGGRRLFFETAKKKGNKLRLSLSTQVANSAEGQVEEEVHSPPNMERTPLQFESRLTKRDVISYFTMWTVVLLSLFIVINMTAILNRDAKVLNFFSRWNVRHNADRLSQPDYTVVDTVSEPQVIENVVQVVDPTLLSETKKKMQVQRREEYELNNVNSAIEQARMDLDVMTDLMKQLLADYPILESDRFDPSLLDADANDINSQLKSLQKSTAAKQSLLPAWEHALNTAEKSMHDFIDGKIDQAEINSALDKLSQSSLIGAPARILDETKIVLPGESCKGKNYIHTAMENLQTDEKIDVVGGIDIEALDNASDAPVRSEDAHAAYGSLMKYAQATVASLFGQGPSVQVQNWVRHVIDDQWAKNGLNKPVDSVIEPLVAPKNSAPSGDGSSYTKIDALNDIDRLLEIESADRTGMFDHATVIHGARVLYRGFYATSPSLYQSLPLLNRLLAYAKLRFYGHPPEVALLPSSTYGRGQCWSFTEEKRRSSNGEIRGEYATLTVKLNSPTFVTEVVVEHFLSGDMTSAIREFRVLGFEDGGAFGEPLELGSFQFDTAGKFGLQRFSIPSSVNGAGVPKLKAISLAVDSNWGADFTCLYRFRVHGL</sequence>
<evidence type="ECO:0000313" key="8">
    <source>
        <dbReference type="EMBL" id="KAL3787146.1"/>
    </source>
</evidence>
<comment type="caution">
    <text evidence="8">The sequence shown here is derived from an EMBL/GenBank/DDBJ whole genome shotgun (WGS) entry which is preliminary data.</text>
</comment>
<feature type="domain" description="SUN" evidence="7">
    <location>
        <begin position="680"/>
        <end position="859"/>
    </location>
</feature>
<dbReference type="Proteomes" id="UP001530400">
    <property type="component" value="Unassembled WGS sequence"/>
</dbReference>
<feature type="transmembrane region" description="Helical" evidence="6">
    <location>
        <begin position="319"/>
        <end position="343"/>
    </location>
</feature>
<keyword evidence="2 6" id="KW-0812">Transmembrane</keyword>
<name>A0ABD3PIM2_9STRA</name>
<feature type="compositionally biased region" description="Basic and acidic residues" evidence="5">
    <location>
        <begin position="139"/>
        <end position="154"/>
    </location>
</feature>
<dbReference type="InterPro" id="IPR045119">
    <property type="entry name" value="SUN1-5"/>
</dbReference>
<accession>A0ABD3PIM2</accession>
<feature type="region of interest" description="Disordered" evidence="5">
    <location>
        <begin position="285"/>
        <end position="304"/>
    </location>
</feature>
<evidence type="ECO:0000256" key="6">
    <source>
        <dbReference type="SAM" id="Phobius"/>
    </source>
</evidence>
<dbReference type="GO" id="GO:0005635">
    <property type="term" value="C:nuclear envelope"/>
    <property type="evidence" value="ECO:0007669"/>
    <property type="project" value="UniProtKB-ARBA"/>
</dbReference>
<evidence type="ECO:0000313" key="9">
    <source>
        <dbReference type="Proteomes" id="UP001530400"/>
    </source>
</evidence>
<feature type="compositionally biased region" description="Acidic residues" evidence="5">
    <location>
        <begin position="124"/>
        <end position="136"/>
    </location>
</feature>
<protein>
    <recommendedName>
        <fullName evidence="7">SUN domain-containing protein</fullName>
    </recommendedName>
</protein>
<dbReference type="AlphaFoldDB" id="A0ABD3PIM2"/>
<dbReference type="PANTHER" id="PTHR12911:SF8">
    <property type="entry name" value="KLAROID PROTEIN-RELATED"/>
    <property type="match status" value="1"/>
</dbReference>
<evidence type="ECO:0000256" key="2">
    <source>
        <dbReference type="ARBA" id="ARBA00022692"/>
    </source>
</evidence>
<dbReference type="GO" id="GO:0016020">
    <property type="term" value="C:membrane"/>
    <property type="evidence" value="ECO:0007669"/>
    <property type="project" value="UniProtKB-SubCell"/>
</dbReference>
<feature type="compositionally biased region" description="Acidic residues" evidence="5">
    <location>
        <begin position="155"/>
        <end position="173"/>
    </location>
</feature>
<evidence type="ECO:0000256" key="5">
    <source>
        <dbReference type="SAM" id="MobiDB-lite"/>
    </source>
</evidence>